<keyword evidence="1" id="KW-0812">Transmembrane</keyword>
<evidence type="ECO:0000313" key="2">
    <source>
        <dbReference type="EMBL" id="TCT17163.1"/>
    </source>
</evidence>
<dbReference type="Proteomes" id="UP000294902">
    <property type="component" value="Unassembled WGS sequence"/>
</dbReference>
<name>A0A4R3MRM4_9FIRM</name>
<dbReference type="RefSeq" id="WP_132249827.1">
    <property type="nucleotide sequence ID" value="NZ_SMAL01000001.1"/>
</dbReference>
<evidence type="ECO:0000256" key="1">
    <source>
        <dbReference type="SAM" id="Phobius"/>
    </source>
</evidence>
<keyword evidence="1" id="KW-0472">Membrane</keyword>
<reference evidence="2 3" key="1">
    <citation type="submission" date="2019-03" db="EMBL/GenBank/DDBJ databases">
        <title>Genomic Encyclopedia of Type Strains, Phase IV (KMG-IV): sequencing the most valuable type-strain genomes for metagenomic binning, comparative biology and taxonomic classification.</title>
        <authorList>
            <person name="Goeker M."/>
        </authorList>
    </citation>
    <scope>NUCLEOTIDE SEQUENCE [LARGE SCALE GENOMIC DNA]</scope>
    <source>
        <strain evidence="2 3">DSM 24629</strain>
    </source>
</reference>
<accession>A0A4R3MRM4</accession>
<evidence type="ECO:0000313" key="3">
    <source>
        <dbReference type="Proteomes" id="UP000294902"/>
    </source>
</evidence>
<feature type="transmembrane region" description="Helical" evidence="1">
    <location>
        <begin position="6"/>
        <end position="30"/>
    </location>
</feature>
<dbReference type="AlphaFoldDB" id="A0A4R3MRM4"/>
<sequence>MSYIDFLLMLLYLTLLPLGVLGILYVDVIITTMNKVYEKFNLFNVPLQPYWWSKTVYLIMSLISILIGTVALLSVVLYFI</sequence>
<feature type="transmembrane region" description="Helical" evidence="1">
    <location>
        <begin position="56"/>
        <end position="79"/>
    </location>
</feature>
<proteinExistence type="predicted"/>
<gene>
    <name evidence="2" type="ORF">EDC18_101461</name>
</gene>
<comment type="caution">
    <text evidence="2">The sequence shown here is derived from an EMBL/GenBank/DDBJ whole genome shotgun (WGS) entry which is preliminary data.</text>
</comment>
<dbReference type="EMBL" id="SMAL01000001">
    <property type="protein sequence ID" value="TCT17163.1"/>
    <property type="molecule type" value="Genomic_DNA"/>
</dbReference>
<organism evidence="2 3">
    <name type="scientific">Natranaerovirga pectinivora</name>
    <dbReference type="NCBI Taxonomy" id="682400"/>
    <lineage>
        <taxon>Bacteria</taxon>
        <taxon>Bacillati</taxon>
        <taxon>Bacillota</taxon>
        <taxon>Clostridia</taxon>
        <taxon>Lachnospirales</taxon>
        <taxon>Natranaerovirgaceae</taxon>
        <taxon>Natranaerovirga</taxon>
    </lineage>
</organism>
<keyword evidence="3" id="KW-1185">Reference proteome</keyword>
<protein>
    <submittedName>
        <fullName evidence="2">Uncharacterized protein</fullName>
    </submittedName>
</protein>
<keyword evidence="1" id="KW-1133">Transmembrane helix</keyword>